<accession>A0A0U1DLE2</accession>
<sequence>MALSNSAVIFAVAMLVHACKKTAIVRERPADLLLVPSFIIGIGVTTLVPIGIAMSSTTSLLIINLCSAVSTILSIAYFWVRRGGSRGLVWATMPTVDQWDFRGLDSPPPHVRRARRSTLPAGDRGSSGIRTHSSGTLKPMVLARVQTRTSSKSTSSPTT</sequence>
<keyword evidence="2" id="KW-1133">Transmembrane helix</keyword>
<feature type="transmembrane region" description="Helical" evidence="2">
    <location>
        <begin position="60"/>
        <end position="80"/>
    </location>
</feature>
<keyword evidence="4" id="KW-1185">Reference proteome</keyword>
<keyword evidence="2" id="KW-0812">Transmembrane</keyword>
<keyword evidence="2" id="KW-0472">Membrane</keyword>
<gene>
    <name evidence="3" type="ORF">BN000_04295</name>
</gene>
<feature type="region of interest" description="Disordered" evidence="1">
    <location>
        <begin position="107"/>
        <end position="134"/>
    </location>
</feature>
<dbReference type="AlphaFoldDB" id="A0A0U1DLE2"/>
<proteinExistence type="predicted"/>
<evidence type="ECO:0000313" key="3">
    <source>
        <dbReference type="EMBL" id="CQD18757.1"/>
    </source>
</evidence>
<protein>
    <submittedName>
        <fullName evidence="3">Uncharacterized protein</fullName>
    </submittedName>
</protein>
<evidence type="ECO:0000313" key="4">
    <source>
        <dbReference type="Proteomes" id="UP000199601"/>
    </source>
</evidence>
<evidence type="ECO:0000256" key="2">
    <source>
        <dbReference type="SAM" id="Phobius"/>
    </source>
</evidence>
<organism evidence="3 4">
    <name type="scientific">Mycobacterium europaeum</name>
    <dbReference type="NCBI Taxonomy" id="761804"/>
    <lineage>
        <taxon>Bacteria</taxon>
        <taxon>Bacillati</taxon>
        <taxon>Actinomycetota</taxon>
        <taxon>Actinomycetes</taxon>
        <taxon>Mycobacteriales</taxon>
        <taxon>Mycobacteriaceae</taxon>
        <taxon>Mycobacterium</taxon>
        <taxon>Mycobacterium simiae complex</taxon>
    </lineage>
</organism>
<dbReference type="EMBL" id="CTEC01000002">
    <property type="protein sequence ID" value="CQD18757.1"/>
    <property type="molecule type" value="Genomic_DNA"/>
</dbReference>
<name>A0A0U1DLE2_9MYCO</name>
<feature type="transmembrane region" description="Helical" evidence="2">
    <location>
        <begin position="32"/>
        <end position="54"/>
    </location>
</feature>
<reference evidence="4" key="1">
    <citation type="submission" date="2015-03" db="EMBL/GenBank/DDBJ databases">
        <authorList>
            <person name="Urmite Genomes"/>
        </authorList>
    </citation>
    <scope>NUCLEOTIDE SEQUENCE [LARGE SCALE GENOMIC DNA]</scope>
    <source>
        <strain evidence="4">CSUR P1344</strain>
    </source>
</reference>
<evidence type="ECO:0000256" key="1">
    <source>
        <dbReference type="SAM" id="MobiDB-lite"/>
    </source>
</evidence>
<dbReference type="Proteomes" id="UP000199601">
    <property type="component" value="Unassembled WGS sequence"/>
</dbReference>